<name>A0ABR7LU02_9ACTN</name>
<keyword evidence="3" id="KW-1185">Reference proteome</keyword>
<dbReference type="InterPro" id="IPR000357">
    <property type="entry name" value="HEAT"/>
</dbReference>
<reference evidence="2 3" key="1">
    <citation type="submission" date="2020-06" db="EMBL/GenBank/DDBJ databases">
        <title>Actinomadura xiongansis sp. nov., isolated from soil of Baiyangdian.</title>
        <authorList>
            <person name="Zhang X."/>
        </authorList>
    </citation>
    <scope>NUCLEOTIDE SEQUENCE [LARGE SCALE GENOMIC DNA]</scope>
    <source>
        <strain evidence="2 3">HBUM206468</strain>
    </source>
</reference>
<evidence type="ECO:0000313" key="3">
    <source>
        <dbReference type="Proteomes" id="UP000805614"/>
    </source>
</evidence>
<accession>A0ABR7LU02</accession>
<evidence type="ECO:0008006" key="4">
    <source>
        <dbReference type="Google" id="ProtNLM"/>
    </source>
</evidence>
<organism evidence="2 3">
    <name type="scientific">Actinomadura alba</name>
    <dbReference type="NCBI Taxonomy" id="406431"/>
    <lineage>
        <taxon>Bacteria</taxon>
        <taxon>Bacillati</taxon>
        <taxon>Actinomycetota</taxon>
        <taxon>Actinomycetes</taxon>
        <taxon>Streptosporangiales</taxon>
        <taxon>Thermomonosporaceae</taxon>
        <taxon>Actinomadura</taxon>
    </lineage>
</organism>
<dbReference type="Gene3D" id="1.25.10.10">
    <property type="entry name" value="Leucine-rich Repeat Variant"/>
    <property type="match status" value="1"/>
</dbReference>
<dbReference type="EMBL" id="JABVEC010000018">
    <property type="protein sequence ID" value="MBC6468317.1"/>
    <property type="molecule type" value="Genomic_DNA"/>
</dbReference>
<keyword evidence="1" id="KW-0677">Repeat</keyword>
<dbReference type="InterPro" id="IPR016024">
    <property type="entry name" value="ARM-type_fold"/>
</dbReference>
<dbReference type="SUPFAM" id="SSF48371">
    <property type="entry name" value="ARM repeat"/>
    <property type="match status" value="1"/>
</dbReference>
<gene>
    <name evidence="2" type="ORF">HKK74_22880</name>
</gene>
<evidence type="ECO:0000313" key="2">
    <source>
        <dbReference type="EMBL" id="MBC6468317.1"/>
    </source>
</evidence>
<dbReference type="Pfam" id="PF02985">
    <property type="entry name" value="HEAT"/>
    <property type="match status" value="1"/>
</dbReference>
<sequence length="154" mass="16553">MSSEVAVLSVGVSIVNELLRCINDPDDDSTRAYEIVDEIVASGDGALVPHLTTELQKFLNEEDFYGRDVVADALAGLAGIEALPLLIAASARDLGDDQDTLQSTILELISTDNTRARAILENLSADNSPSVRKTAAWALEFLEPDLDQPARTLD</sequence>
<comment type="caution">
    <text evidence="2">The sequence shown here is derived from an EMBL/GenBank/DDBJ whole genome shotgun (WGS) entry which is preliminary data.</text>
</comment>
<dbReference type="InterPro" id="IPR011989">
    <property type="entry name" value="ARM-like"/>
</dbReference>
<dbReference type="RefSeq" id="WP_187245330.1">
    <property type="nucleotide sequence ID" value="NZ_BAAAOK010000015.1"/>
</dbReference>
<proteinExistence type="predicted"/>
<protein>
    <recommendedName>
        <fullName evidence="4">HEAT repeat domain-containing protein</fullName>
    </recommendedName>
</protein>
<evidence type="ECO:0000256" key="1">
    <source>
        <dbReference type="ARBA" id="ARBA00022737"/>
    </source>
</evidence>
<dbReference type="Proteomes" id="UP000805614">
    <property type="component" value="Unassembled WGS sequence"/>
</dbReference>